<dbReference type="EMBL" id="BMNG01000013">
    <property type="protein sequence ID" value="GGO52041.1"/>
    <property type="molecule type" value="Genomic_DNA"/>
</dbReference>
<accession>A0ABQ2MI39</accession>
<gene>
    <name evidence="2" type="ORF">GCM10012286_56130</name>
</gene>
<dbReference type="Gene3D" id="3.40.50.12780">
    <property type="entry name" value="N-terminal domain of ligase-like"/>
    <property type="match status" value="1"/>
</dbReference>
<organism evidence="2 3">
    <name type="scientific">Streptomyces lasiicapitis</name>
    <dbReference type="NCBI Taxonomy" id="1923961"/>
    <lineage>
        <taxon>Bacteria</taxon>
        <taxon>Bacillati</taxon>
        <taxon>Actinomycetota</taxon>
        <taxon>Actinomycetes</taxon>
        <taxon>Kitasatosporales</taxon>
        <taxon>Streptomycetaceae</taxon>
        <taxon>Streptomyces</taxon>
    </lineage>
</organism>
<dbReference type="InterPro" id="IPR000873">
    <property type="entry name" value="AMP-dep_synth/lig_dom"/>
</dbReference>
<dbReference type="PRINTS" id="PR00154">
    <property type="entry name" value="AMPBINDING"/>
</dbReference>
<dbReference type="Gene3D" id="3.30.300.30">
    <property type="match status" value="1"/>
</dbReference>
<dbReference type="NCBIfam" id="TIGR01733">
    <property type="entry name" value="AA-adenyl-dom"/>
    <property type="match status" value="1"/>
</dbReference>
<dbReference type="InterPro" id="IPR010071">
    <property type="entry name" value="AA_adenyl_dom"/>
</dbReference>
<evidence type="ECO:0000313" key="3">
    <source>
        <dbReference type="Proteomes" id="UP000656881"/>
    </source>
</evidence>
<protein>
    <recommendedName>
        <fullName evidence="1">AMP-dependent synthetase/ligase domain-containing protein</fullName>
    </recommendedName>
</protein>
<evidence type="ECO:0000313" key="2">
    <source>
        <dbReference type="EMBL" id="GGO52041.1"/>
    </source>
</evidence>
<dbReference type="InterPro" id="IPR042099">
    <property type="entry name" value="ANL_N_sf"/>
</dbReference>
<evidence type="ECO:0000259" key="1">
    <source>
        <dbReference type="Pfam" id="PF00501"/>
    </source>
</evidence>
<keyword evidence="3" id="KW-1185">Reference proteome</keyword>
<dbReference type="InterPro" id="IPR020845">
    <property type="entry name" value="AMP-binding_CS"/>
</dbReference>
<comment type="caution">
    <text evidence="2">The sequence shown here is derived from an EMBL/GenBank/DDBJ whole genome shotgun (WGS) entry which is preliminary data.</text>
</comment>
<dbReference type="Pfam" id="PF00501">
    <property type="entry name" value="AMP-binding"/>
    <property type="match status" value="1"/>
</dbReference>
<dbReference type="InterPro" id="IPR045851">
    <property type="entry name" value="AMP-bd_C_sf"/>
</dbReference>
<dbReference type="CDD" id="cd05930">
    <property type="entry name" value="A_NRPS"/>
    <property type="match status" value="1"/>
</dbReference>
<sequence length="533" mass="55406">MVTSMVSSVVHPSVLSGAVRRVEADSVVRMVREHALLRPDAVAVESAGHFLTFRQLWGDALAVAAGLKEAGVGPGDRVALWADRTAGVVTGALAVMALGAAYVPIDPSHPGDRTAAVLAGADPSALLHDGGPSAARLPQVRVPVLDVRELVAAGASVAAGRPGAVAPPEPELPGPEDIAYVVFTSGSTGTPKGVMVPHASLANYVSWCGELVGGAGVGSPLFASLGFDLAMTSLWVPLARGLRVVTVSGLHDQGTLFGAREDKYTFVKLTPSHARFFDVLAEPPRYDLATRLLMFGGEGLDPALISSLAPRLDGVRLLNHYGPTETTIGCCAYAFDSTRVPTTPTVPIGSPAWNTRAYVVDDQLRPVAPGQAGELVIAGRAVAAGYLGGRDAAAKFLDEGDLGGAPGRAYRTGDMVELLPEGALLYLGRGDDQLKVNGHRVELGELRHHVLSVPGVADAAFDIVRGPVDSLELFIRTKDGTTTATDLPDTVREALTAALPSALVPESVSLVPHIVFNANGKCDVAATRRQLDD</sequence>
<dbReference type="InterPro" id="IPR020459">
    <property type="entry name" value="AMP-binding"/>
</dbReference>
<dbReference type="PANTHER" id="PTHR45527">
    <property type="entry name" value="NONRIBOSOMAL PEPTIDE SYNTHETASE"/>
    <property type="match status" value="1"/>
</dbReference>
<dbReference type="PROSITE" id="PS00455">
    <property type="entry name" value="AMP_BINDING"/>
    <property type="match status" value="1"/>
</dbReference>
<reference evidence="3" key="1">
    <citation type="journal article" date="2019" name="Int. J. Syst. Evol. Microbiol.">
        <title>The Global Catalogue of Microorganisms (GCM) 10K type strain sequencing project: providing services to taxonomists for standard genome sequencing and annotation.</title>
        <authorList>
            <consortium name="The Broad Institute Genomics Platform"/>
            <consortium name="The Broad Institute Genome Sequencing Center for Infectious Disease"/>
            <person name="Wu L."/>
            <person name="Ma J."/>
        </authorList>
    </citation>
    <scope>NUCLEOTIDE SEQUENCE [LARGE SCALE GENOMIC DNA]</scope>
    <source>
        <strain evidence="3">CGMCC 4.7349</strain>
    </source>
</reference>
<dbReference type="PANTHER" id="PTHR45527:SF1">
    <property type="entry name" value="FATTY ACID SYNTHASE"/>
    <property type="match status" value="1"/>
</dbReference>
<dbReference type="SUPFAM" id="SSF56801">
    <property type="entry name" value="Acetyl-CoA synthetase-like"/>
    <property type="match status" value="1"/>
</dbReference>
<feature type="domain" description="AMP-dependent synthetase/ligase" evidence="1">
    <location>
        <begin position="32"/>
        <end position="387"/>
    </location>
</feature>
<dbReference type="Proteomes" id="UP000656881">
    <property type="component" value="Unassembled WGS sequence"/>
</dbReference>
<proteinExistence type="predicted"/>
<name>A0ABQ2MI39_9ACTN</name>